<protein>
    <recommendedName>
        <fullName evidence="2">Lipoprotein</fullName>
    </recommendedName>
</protein>
<organism evidence="1">
    <name type="scientific">Dyadobacter sp. 676</name>
    <dbReference type="NCBI Taxonomy" id="3088362"/>
    <lineage>
        <taxon>Bacteria</taxon>
        <taxon>Pseudomonadati</taxon>
        <taxon>Bacteroidota</taxon>
        <taxon>Cytophagia</taxon>
        <taxon>Cytophagales</taxon>
        <taxon>Spirosomataceae</taxon>
        <taxon>Dyadobacter</taxon>
    </lineage>
</organism>
<dbReference type="PROSITE" id="PS51257">
    <property type="entry name" value="PROKAR_LIPOPROTEIN"/>
    <property type="match status" value="1"/>
</dbReference>
<proteinExistence type="predicted"/>
<evidence type="ECO:0000313" key="1">
    <source>
        <dbReference type="EMBL" id="XCH25224.1"/>
    </source>
</evidence>
<accession>A0AAU8FLH8</accession>
<sequence>MKKTILLALMCIAAIACDKKEDTAPQPELNAISVPYRQATKVSASGTDLKVELKEVTDSRCPINASCVSAGSAKLVLTVSDATSEVDVSVEFEGGSKDNAQEFQLGGATYILSVSEVLPYPELPKSPRLEDYKIGVSIEKK</sequence>
<dbReference type="EMBL" id="CP159289">
    <property type="protein sequence ID" value="XCH25224.1"/>
    <property type="molecule type" value="Genomic_DNA"/>
</dbReference>
<name>A0AAU8FLH8_9BACT</name>
<dbReference type="RefSeq" id="WP_353720527.1">
    <property type="nucleotide sequence ID" value="NZ_CP159289.1"/>
</dbReference>
<dbReference type="AlphaFoldDB" id="A0AAU8FLH8"/>
<gene>
    <name evidence="1" type="ORF">ABV298_01970</name>
</gene>
<reference evidence="1" key="1">
    <citation type="submission" date="2024-06" db="EMBL/GenBank/DDBJ databases">
        <title>Sequencing and assembly of the genome of Dyadobacter sp. strain 676, a symbiont of Cyamopsis tetragonoloba.</title>
        <authorList>
            <person name="Guro P."/>
            <person name="Sazanova A."/>
            <person name="Kuznetsova I."/>
            <person name="Belimov A."/>
            <person name="Safronova V."/>
        </authorList>
    </citation>
    <scope>NUCLEOTIDE SEQUENCE</scope>
    <source>
        <strain evidence="1">676</strain>
    </source>
</reference>
<evidence type="ECO:0008006" key="2">
    <source>
        <dbReference type="Google" id="ProtNLM"/>
    </source>
</evidence>